<dbReference type="PROSITE" id="PS50082">
    <property type="entry name" value="WD_REPEATS_2"/>
    <property type="match status" value="2"/>
</dbReference>
<sequence>MSFSSTIPAIAFFFSYAYSPAKKRIAAGSYDGRVAVYEPAQQTPIWVASKSEWHPAEVYALAWSPDGSALASCGMGRTIKVWNTDGYLFQEWEAHSDTVIVDLAWSPDGRYLASVGSDGMVRVWAMGTNHEHEPISTYDHDCYVASVAWSPDGRQLASGNSLGDIVLSDPQTGVKLKAYIGSLATEPDNLEMNEINALAWSPNGMHLACSQTSVGGNIGIIQIFSIQQDTSIVYNSGCGWLPQRLTWANGHTVMAADMDGCIHQLRCSSDELVLEAEQRHCASIGEGMCFFNEETYITTFPA</sequence>
<dbReference type="Pfam" id="PF00400">
    <property type="entry name" value="WD40"/>
    <property type="match status" value="3"/>
</dbReference>
<accession>A0ABQ3VSW6</accession>
<organism evidence="4 5">
    <name type="scientific">Dictyobacter formicarum</name>
    <dbReference type="NCBI Taxonomy" id="2778368"/>
    <lineage>
        <taxon>Bacteria</taxon>
        <taxon>Bacillati</taxon>
        <taxon>Chloroflexota</taxon>
        <taxon>Ktedonobacteria</taxon>
        <taxon>Ktedonobacterales</taxon>
        <taxon>Dictyobacteraceae</taxon>
        <taxon>Dictyobacter</taxon>
    </lineage>
</organism>
<dbReference type="SUPFAM" id="SSF50978">
    <property type="entry name" value="WD40 repeat-like"/>
    <property type="match status" value="1"/>
</dbReference>
<dbReference type="RefSeq" id="WP_201365825.1">
    <property type="nucleotide sequence ID" value="NZ_BNJJ01000022.1"/>
</dbReference>
<feature type="repeat" description="WD" evidence="3">
    <location>
        <begin position="51"/>
        <end position="83"/>
    </location>
</feature>
<feature type="repeat" description="WD" evidence="3">
    <location>
        <begin position="100"/>
        <end position="124"/>
    </location>
</feature>
<dbReference type="InterPro" id="IPR001680">
    <property type="entry name" value="WD40_rpt"/>
</dbReference>
<keyword evidence="1 3" id="KW-0853">WD repeat</keyword>
<dbReference type="InterPro" id="IPR015943">
    <property type="entry name" value="WD40/YVTN_repeat-like_dom_sf"/>
</dbReference>
<evidence type="ECO:0000256" key="2">
    <source>
        <dbReference type="ARBA" id="ARBA00022737"/>
    </source>
</evidence>
<evidence type="ECO:0000313" key="4">
    <source>
        <dbReference type="EMBL" id="GHO88216.1"/>
    </source>
</evidence>
<evidence type="ECO:0008006" key="6">
    <source>
        <dbReference type="Google" id="ProtNLM"/>
    </source>
</evidence>
<dbReference type="Gene3D" id="2.130.10.10">
    <property type="entry name" value="YVTN repeat-like/Quinoprotein amine dehydrogenase"/>
    <property type="match status" value="2"/>
</dbReference>
<dbReference type="PANTHER" id="PTHR19848:SF8">
    <property type="entry name" value="F-BOX AND WD REPEAT DOMAIN CONTAINING 7"/>
    <property type="match status" value="1"/>
</dbReference>
<reference evidence="4 5" key="1">
    <citation type="journal article" date="2021" name="Int. J. Syst. Evol. Microbiol.">
        <title>Reticulibacter mediterranei gen. nov., sp. nov., within the new family Reticulibacteraceae fam. nov., and Ktedonospora formicarum gen. nov., sp. nov., Ktedonobacter robiniae sp. nov., Dictyobacter formicarum sp. nov. and Dictyobacter arantiisoli sp. nov., belonging to the class Ktedonobacteria.</title>
        <authorList>
            <person name="Yabe S."/>
            <person name="Zheng Y."/>
            <person name="Wang C.M."/>
            <person name="Sakai Y."/>
            <person name="Abe K."/>
            <person name="Yokota A."/>
            <person name="Donadio S."/>
            <person name="Cavaletti L."/>
            <person name="Monciardini P."/>
        </authorList>
    </citation>
    <scope>NUCLEOTIDE SEQUENCE [LARGE SCALE GENOMIC DNA]</scope>
    <source>
        <strain evidence="4 5">SOSP1-9</strain>
    </source>
</reference>
<proteinExistence type="predicted"/>
<dbReference type="SMART" id="SM00320">
    <property type="entry name" value="WD40"/>
    <property type="match status" value="3"/>
</dbReference>
<protein>
    <recommendedName>
        <fullName evidence="6">Anaphase-promoting complex subunit 4 WD40 domain-containing protein</fullName>
    </recommendedName>
</protein>
<gene>
    <name evidence="4" type="ORF">KSZ_62220</name>
</gene>
<dbReference type="PANTHER" id="PTHR19848">
    <property type="entry name" value="WD40 REPEAT PROTEIN"/>
    <property type="match status" value="1"/>
</dbReference>
<evidence type="ECO:0000256" key="1">
    <source>
        <dbReference type="ARBA" id="ARBA00022574"/>
    </source>
</evidence>
<keyword evidence="2" id="KW-0677">Repeat</keyword>
<dbReference type="EMBL" id="BNJJ01000022">
    <property type="protein sequence ID" value="GHO88216.1"/>
    <property type="molecule type" value="Genomic_DNA"/>
</dbReference>
<keyword evidence="5" id="KW-1185">Reference proteome</keyword>
<evidence type="ECO:0000256" key="3">
    <source>
        <dbReference type="PROSITE-ProRule" id="PRU00221"/>
    </source>
</evidence>
<dbReference type="Proteomes" id="UP000635565">
    <property type="component" value="Unassembled WGS sequence"/>
</dbReference>
<dbReference type="InterPro" id="IPR036322">
    <property type="entry name" value="WD40_repeat_dom_sf"/>
</dbReference>
<name>A0ABQ3VSW6_9CHLR</name>
<dbReference type="PROSITE" id="PS50294">
    <property type="entry name" value="WD_REPEATS_REGION"/>
    <property type="match status" value="2"/>
</dbReference>
<evidence type="ECO:0000313" key="5">
    <source>
        <dbReference type="Proteomes" id="UP000635565"/>
    </source>
</evidence>
<comment type="caution">
    <text evidence="4">The sequence shown here is derived from an EMBL/GenBank/DDBJ whole genome shotgun (WGS) entry which is preliminary data.</text>
</comment>